<dbReference type="EMBL" id="WKKG01000008">
    <property type="protein sequence ID" value="MRX69329.1"/>
    <property type="molecule type" value="Genomic_DNA"/>
</dbReference>
<dbReference type="GO" id="GO:0008237">
    <property type="term" value="F:metallopeptidase activity"/>
    <property type="evidence" value="ECO:0007669"/>
    <property type="project" value="UniProtKB-KW"/>
</dbReference>
<accession>A0A521F0Q1</accession>
<feature type="transmembrane region" description="Helical" evidence="1">
    <location>
        <begin position="131"/>
        <end position="151"/>
    </location>
</feature>
<keyword evidence="5" id="KW-1185">Reference proteome</keyword>
<keyword evidence="1" id="KW-0812">Transmembrane</keyword>
<evidence type="ECO:0000313" key="4">
    <source>
        <dbReference type="Proteomes" id="UP000317289"/>
    </source>
</evidence>
<dbReference type="OrthoDB" id="9759690at2"/>
<feature type="transmembrane region" description="Helical" evidence="1">
    <location>
        <begin position="315"/>
        <end position="337"/>
    </location>
</feature>
<evidence type="ECO:0000313" key="2">
    <source>
        <dbReference type="EMBL" id="MRX69329.1"/>
    </source>
</evidence>
<dbReference type="Proteomes" id="UP000468990">
    <property type="component" value="Unassembled WGS sequence"/>
</dbReference>
<organism evidence="3 4">
    <name type="scientific">Flavobacterium resistens</name>
    <dbReference type="NCBI Taxonomy" id="443612"/>
    <lineage>
        <taxon>Bacteria</taxon>
        <taxon>Pseudomonadati</taxon>
        <taxon>Bacteroidota</taxon>
        <taxon>Flavobacteriia</taxon>
        <taxon>Flavobacteriales</taxon>
        <taxon>Flavobacteriaceae</taxon>
        <taxon>Flavobacterium</taxon>
    </lineage>
</organism>
<dbReference type="Proteomes" id="UP000317289">
    <property type="component" value="Unassembled WGS sequence"/>
</dbReference>
<name>A0A521F0Q1_9FLAO</name>
<keyword evidence="3" id="KW-0378">Hydrolase</keyword>
<feature type="transmembrane region" description="Helical" evidence="1">
    <location>
        <begin position="163"/>
        <end position="180"/>
    </location>
</feature>
<feature type="transmembrane region" description="Helical" evidence="1">
    <location>
        <begin position="225"/>
        <end position="248"/>
    </location>
</feature>
<keyword evidence="1" id="KW-0472">Membrane</keyword>
<feature type="transmembrane region" description="Helical" evidence="1">
    <location>
        <begin position="372"/>
        <end position="390"/>
    </location>
</feature>
<protein>
    <submittedName>
        <fullName evidence="3">Putative peptide zinc metalloprotease protein</fullName>
    </submittedName>
</protein>
<gene>
    <name evidence="2" type="ORF">GJU42_15255</name>
    <name evidence="3" type="ORF">SAMN06265349_10619</name>
</gene>
<reference evidence="2 5" key="2">
    <citation type="submission" date="2019-11" db="EMBL/GenBank/DDBJ databases">
        <title>Flavobacterium resistens genome.</title>
        <authorList>
            <person name="Wilson V.M."/>
            <person name="Newman J.D."/>
        </authorList>
    </citation>
    <scope>NUCLEOTIDE SEQUENCE [LARGE SCALE GENOMIC DNA]</scope>
    <source>
        <strain evidence="2 5">DSM 19382</strain>
    </source>
</reference>
<dbReference type="RefSeq" id="WP_142452111.1">
    <property type="nucleotide sequence ID" value="NZ_FXTA01000006.1"/>
</dbReference>
<reference evidence="3 4" key="1">
    <citation type="submission" date="2017-05" db="EMBL/GenBank/DDBJ databases">
        <authorList>
            <person name="Varghese N."/>
            <person name="Submissions S."/>
        </authorList>
    </citation>
    <scope>NUCLEOTIDE SEQUENCE [LARGE SCALE GENOMIC DNA]</scope>
    <source>
        <strain evidence="3 4">DSM 19382</strain>
    </source>
</reference>
<dbReference type="GO" id="GO:0006508">
    <property type="term" value="P:proteolysis"/>
    <property type="evidence" value="ECO:0007669"/>
    <property type="project" value="UniProtKB-KW"/>
</dbReference>
<keyword evidence="3" id="KW-0482">Metalloprotease</keyword>
<evidence type="ECO:0000256" key="1">
    <source>
        <dbReference type="SAM" id="Phobius"/>
    </source>
</evidence>
<evidence type="ECO:0000313" key="3">
    <source>
        <dbReference type="EMBL" id="SMO89241.1"/>
    </source>
</evidence>
<keyword evidence="3" id="KW-0645">Protease</keyword>
<dbReference type="AlphaFoldDB" id="A0A521F0Q1"/>
<feature type="transmembrane region" description="Helical" evidence="1">
    <location>
        <begin position="192"/>
        <end position="213"/>
    </location>
</feature>
<evidence type="ECO:0000313" key="5">
    <source>
        <dbReference type="Proteomes" id="UP000468990"/>
    </source>
</evidence>
<feature type="transmembrane region" description="Helical" evidence="1">
    <location>
        <begin position="254"/>
        <end position="273"/>
    </location>
</feature>
<sequence>MVTYANLVPKINPEIDIVQRDNEYIVTLTESNFHFKISTQMFNLLKLVDNRSEISQIVTRFNKKFETQLDNELVYELLYNKLGNCNIIENKETTFNVKKQPSYLKLNFIVINAKTAKIISEPFLFLFSNKALKFLITISLLITSLTFVLNYDEIVRNIKNVSFEYFTLYFAIMVISSLFHELGHVSATYKFGGSHSGIGVGFYLFTPVLYADVSSAWKFDVNKRIIVNLAGIYFELLLGTLLVIIGIITAIKPLLIISSIILFKTLYNLNPFFRTDGYWVLSDYIRTPNLREKSNGLLKKIIKNKFVIEMKQKDFFLLVYALISNSFIVIFLFYLFILNPNSLITFPVDIFTYATKVINREVSLSMSNVSHLLIPVVFYMLLIRLLFNYFKKQK</sequence>
<proteinExistence type="predicted"/>
<dbReference type="EMBL" id="FXTA01000006">
    <property type="protein sequence ID" value="SMO89241.1"/>
    <property type="molecule type" value="Genomic_DNA"/>
</dbReference>
<keyword evidence="1" id="KW-1133">Transmembrane helix</keyword>